<dbReference type="PANTHER" id="PTHR10791:SF30">
    <property type="entry name" value="SUGAR TRANSPORTER SWEET1"/>
    <property type="match status" value="1"/>
</dbReference>
<keyword evidence="4" id="KW-1003">Cell membrane</keyword>
<keyword evidence="12" id="KW-1185">Reference proteome</keyword>
<keyword evidence="9" id="KW-0472">Membrane</keyword>
<comment type="function">
    <text evidence="10">Mediates both low-affinity uptake and efflux of sugar across the plasma membrane.</text>
</comment>
<evidence type="ECO:0000256" key="7">
    <source>
        <dbReference type="ARBA" id="ARBA00022737"/>
    </source>
</evidence>
<proteinExistence type="inferred from homology"/>
<dbReference type="InterPro" id="IPR004316">
    <property type="entry name" value="SWEET_rpt"/>
</dbReference>
<dbReference type="PANTHER" id="PTHR10791">
    <property type="entry name" value="RAG1-ACTIVATING PROTEIN 1"/>
    <property type="match status" value="1"/>
</dbReference>
<evidence type="ECO:0000256" key="4">
    <source>
        <dbReference type="ARBA" id="ARBA00022475"/>
    </source>
</evidence>
<comment type="similarity">
    <text evidence="2">Belongs to the SWEET sugar transporter family.</text>
</comment>
<dbReference type="GO" id="GO:0005886">
    <property type="term" value="C:plasma membrane"/>
    <property type="evidence" value="ECO:0007669"/>
    <property type="project" value="UniProtKB-SubCell"/>
</dbReference>
<evidence type="ECO:0000256" key="8">
    <source>
        <dbReference type="ARBA" id="ARBA00022989"/>
    </source>
</evidence>
<sequence>MIFFNVLMYSSPLFIMSEVIKTKSVKYMPFTLSIANFLNGCCRTSYALVGKMDYFILVSNGLGAIAGAVQSMQYTTKLHQKMKTFMTSLLMKCNSQAWSNYHISIYS</sequence>
<dbReference type="Gene3D" id="1.20.1280.290">
    <property type="match status" value="1"/>
</dbReference>
<evidence type="ECO:0000256" key="10">
    <source>
        <dbReference type="ARBA" id="ARBA00037238"/>
    </source>
</evidence>
<gene>
    <name evidence="11" type="ORF">RchiOBHm_Chr7g0239351</name>
</gene>
<protein>
    <submittedName>
        <fullName evidence="11">Putative SWEET sugar transporter</fullName>
    </submittedName>
</protein>
<dbReference type="InterPro" id="IPR047664">
    <property type="entry name" value="SWEET"/>
</dbReference>
<evidence type="ECO:0000313" key="11">
    <source>
        <dbReference type="EMBL" id="PRQ21449.1"/>
    </source>
</evidence>
<keyword evidence="8" id="KW-1133">Transmembrane helix</keyword>
<keyword evidence="5 11" id="KW-0762">Sugar transport</keyword>
<dbReference type="Pfam" id="PF03083">
    <property type="entry name" value="MtN3_slv"/>
    <property type="match status" value="1"/>
</dbReference>
<dbReference type="Gramene" id="PRQ21449">
    <property type="protein sequence ID" value="PRQ21449"/>
    <property type="gene ID" value="RchiOBHm_Chr7g0239351"/>
</dbReference>
<dbReference type="GO" id="GO:0051119">
    <property type="term" value="F:sugar transmembrane transporter activity"/>
    <property type="evidence" value="ECO:0007669"/>
    <property type="project" value="InterPro"/>
</dbReference>
<accession>A0A2P6PHQ2</accession>
<evidence type="ECO:0000256" key="6">
    <source>
        <dbReference type="ARBA" id="ARBA00022692"/>
    </source>
</evidence>
<dbReference type="AlphaFoldDB" id="A0A2P6PHQ2"/>
<evidence type="ECO:0000256" key="3">
    <source>
        <dbReference type="ARBA" id="ARBA00022448"/>
    </source>
</evidence>
<evidence type="ECO:0000256" key="5">
    <source>
        <dbReference type="ARBA" id="ARBA00022597"/>
    </source>
</evidence>
<dbReference type="EMBL" id="PDCK01000045">
    <property type="protein sequence ID" value="PRQ21449.1"/>
    <property type="molecule type" value="Genomic_DNA"/>
</dbReference>
<reference evidence="11 12" key="1">
    <citation type="journal article" date="2018" name="Nat. Genet.">
        <title>The Rosa genome provides new insights in the design of modern roses.</title>
        <authorList>
            <person name="Bendahmane M."/>
        </authorList>
    </citation>
    <scope>NUCLEOTIDE SEQUENCE [LARGE SCALE GENOMIC DNA]</scope>
    <source>
        <strain evidence="12">cv. Old Blush</strain>
    </source>
</reference>
<evidence type="ECO:0000256" key="1">
    <source>
        <dbReference type="ARBA" id="ARBA00004651"/>
    </source>
</evidence>
<dbReference type="Proteomes" id="UP000238479">
    <property type="component" value="Chromosome 7"/>
</dbReference>
<organism evidence="11 12">
    <name type="scientific">Rosa chinensis</name>
    <name type="common">China rose</name>
    <dbReference type="NCBI Taxonomy" id="74649"/>
    <lineage>
        <taxon>Eukaryota</taxon>
        <taxon>Viridiplantae</taxon>
        <taxon>Streptophyta</taxon>
        <taxon>Embryophyta</taxon>
        <taxon>Tracheophyta</taxon>
        <taxon>Spermatophyta</taxon>
        <taxon>Magnoliopsida</taxon>
        <taxon>eudicotyledons</taxon>
        <taxon>Gunneridae</taxon>
        <taxon>Pentapetalae</taxon>
        <taxon>rosids</taxon>
        <taxon>fabids</taxon>
        <taxon>Rosales</taxon>
        <taxon>Rosaceae</taxon>
        <taxon>Rosoideae</taxon>
        <taxon>Rosoideae incertae sedis</taxon>
        <taxon>Rosa</taxon>
    </lineage>
</organism>
<keyword evidence="7" id="KW-0677">Repeat</keyword>
<evidence type="ECO:0000313" key="12">
    <source>
        <dbReference type="Proteomes" id="UP000238479"/>
    </source>
</evidence>
<comment type="subcellular location">
    <subcellularLocation>
        <location evidence="1">Cell membrane</location>
        <topology evidence="1">Multi-pass membrane protein</topology>
    </subcellularLocation>
</comment>
<name>A0A2P6PHQ2_ROSCH</name>
<keyword evidence="6" id="KW-0812">Transmembrane</keyword>
<evidence type="ECO:0000256" key="2">
    <source>
        <dbReference type="ARBA" id="ARBA00007809"/>
    </source>
</evidence>
<keyword evidence="3" id="KW-0813">Transport</keyword>
<comment type="caution">
    <text evidence="11">The sequence shown here is derived from an EMBL/GenBank/DDBJ whole genome shotgun (WGS) entry which is preliminary data.</text>
</comment>
<evidence type="ECO:0000256" key="9">
    <source>
        <dbReference type="ARBA" id="ARBA00023136"/>
    </source>
</evidence>